<protein>
    <recommendedName>
        <fullName evidence="5">UvrD-like helicase C-terminal domain-containing protein</fullName>
    </recommendedName>
</protein>
<evidence type="ECO:0000256" key="3">
    <source>
        <dbReference type="ARBA" id="ARBA00022806"/>
    </source>
</evidence>
<keyword evidence="1" id="KW-0547">Nucleotide-binding</keyword>
<keyword evidence="2" id="KW-0378">Hydrolase</keyword>
<evidence type="ECO:0000313" key="7">
    <source>
        <dbReference type="Proteomes" id="UP000552864"/>
    </source>
</evidence>
<keyword evidence="3" id="KW-0347">Helicase</keyword>
<feature type="domain" description="UvrD-like helicase C-terminal" evidence="5">
    <location>
        <begin position="78"/>
        <end position="245"/>
    </location>
</feature>
<reference evidence="6 7" key="1">
    <citation type="submission" date="2020-04" db="EMBL/GenBank/DDBJ databases">
        <authorList>
            <person name="Yin C."/>
        </authorList>
    </citation>
    <scope>NUCLEOTIDE SEQUENCE [LARGE SCALE GENOMIC DNA]</scope>
    <source>
        <strain evidence="6 7">Ak56</strain>
    </source>
</reference>
<dbReference type="GO" id="GO:0005524">
    <property type="term" value="F:ATP binding"/>
    <property type="evidence" value="ECO:0007669"/>
    <property type="project" value="UniProtKB-KW"/>
</dbReference>
<dbReference type="Pfam" id="PF13361">
    <property type="entry name" value="UvrD_C"/>
    <property type="match status" value="1"/>
</dbReference>
<dbReference type="AlphaFoldDB" id="A0A847SRP4"/>
<keyword evidence="4" id="KW-0067">ATP-binding</keyword>
<dbReference type="GO" id="GO:0004386">
    <property type="term" value="F:helicase activity"/>
    <property type="evidence" value="ECO:0007669"/>
    <property type="project" value="UniProtKB-KW"/>
</dbReference>
<evidence type="ECO:0000313" key="6">
    <source>
        <dbReference type="EMBL" id="NLR83054.1"/>
    </source>
</evidence>
<proteinExistence type="predicted"/>
<evidence type="ECO:0000256" key="2">
    <source>
        <dbReference type="ARBA" id="ARBA00022801"/>
    </source>
</evidence>
<organism evidence="6 7">
    <name type="scientific">Chitinophaga eiseniae</name>
    <dbReference type="NCBI Taxonomy" id="634771"/>
    <lineage>
        <taxon>Bacteria</taxon>
        <taxon>Pseudomonadati</taxon>
        <taxon>Bacteroidota</taxon>
        <taxon>Chitinophagia</taxon>
        <taxon>Chitinophagales</taxon>
        <taxon>Chitinophagaceae</taxon>
        <taxon>Chitinophaga</taxon>
    </lineage>
</organism>
<dbReference type="InterPro" id="IPR014017">
    <property type="entry name" value="DNA_helicase_UvrD-like_C"/>
</dbReference>
<dbReference type="GO" id="GO:0016787">
    <property type="term" value="F:hydrolase activity"/>
    <property type="evidence" value="ECO:0007669"/>
    <property type="project" value="UniProtKB-KW"/>
</dbReference>
<dbReference type="InterPro" id="IPR027417">
    <property type="entry name" value="P-loop_NTPase"/>
</dbReference>
<dbReference type="Gene3D" id="3.40.50.300">
    <property type="entry name" value="P-loop containing nucleotide triphosphate hydrolases"/>
    <property type="match status" value="1"/>
</dbReference>
<evidence type="ECO:0000256" key="4">
    <source>
        <dbReference type="ARBA" id="ARBA00022840"/>
    </source>
</evidence>
<name>A0A847SRP4_9BACT</name>
<sequence length="271" mass="32032">MNSHFCPNFWVHYKKDALLEDANNAKLYDQLRNKLFSEVKAIYIDKDFLIDDKKNDEDDEGKKGSKRDNLIKHLFKIQKNIFLYQDKKYNDFLRITDYRDRIQSIDDKRKLKDSIDKLVNVENRTIEDIIKEADRMGICLIDDKLLSFKEKQEYLFNRVKDIEFKEFQNLYVYLEGKTPFSTQHKTKGAEFDNVFVVLDNGGWNNYNFEHLFTGSGNLNVLGRSQKIFYVCCTRAKERLAVFYHNPSASVINKAKEWFGESKVINVTGLQL</sequence>
<keyword evidence="7" id="KW-1185">Reference proteome</keyword>
<gene>
    <name evidence="6" type="ORF">HGH91_30865</name>
</gene>
<dbReference type="SUPFAM" id="SSF52540">
    <property type="entry name" value="P-loop containing nucleoside triphosphate hydrolases"/>
    <property type="match status" value="1"/>
</dbReference>
<accession>A0A847SRP4</accession>
<dbReference type="Proteomes" id="UP000552864">
    <property type="component" value="Unassembled WGS sequence"/>
</dbReference>
<comment type="caution">
    <text evidence="6">The sequence shown here is derived from an EMBL/GenBank/DDBJ whole genome shotgun (WGS) entry which is preliminary data.</text>
</comment>
<evidence type="ECO:0000256" key="1">
    <source>
        <dbReference type="ARBA" id="ARBA00022741"/>
    </source>
</evidence>
<evidence type="ECO:0000259" key="5">
    <source>
        <dbReference type="Pfam" id="PF13361"/>
    </source>
</evidence>
<dbReference type="EMBL" id="JABAHZ010000018">
    <property type="protein sequence ID" value="NLR83054.1"/>
    <property type="molecule type" value="Genomic_DNA"/>
</dbReference>